<dbReference type="AlphaFoldDB" id="A0A5B7IXY7"/>
<evidence type="ECO:0000313" key="2">
    <source>
        <dbReference type="Proteomes" id="UP000324222"/>
    </source>
</evidence>
<organism evidence="1 2">
    <name type="scientific">Portunus trituberculatus</name>
    <name type="common">Swimming crab</name>
    <name type="synonym">Neptunus trituberculatus</name>
    <dbReference type="NCBI Taxonomy" id="210409"/>
    <lineage>
        <taxon>Eukaryota</taxon>
        <taxon>Metazoa</taxon>
        <taxon>Ecdysozoa</taxon>
        <taxon>Arthropoda</taxon>
        <taxon>Crustacea</taxon>
        <taxon>Multicrustacea</taxon>
        <taxon>Malacostraca</taxon>
        <taxon>Eumalacostraca</taxon>
        <taxon>Eucarida</taxon>
        <taxon>Decapoda</taxon>
        <taxon>Pleocyemata</taxon>
        <taxon>Brachyura</taxon>
        <taxon>Eubrachyura</taxon>
        <taxon>Portunoidea</taxon>
        <taxon>Portunidae</taxon>
        <taxon>Portuninae</taxon>
        <taxon>Portunus</taxon>
    </lineage>
</organism>
<evidence type="ECO:0000313" key="1">
    <source>
        <dbReference type="EMBL" id="MPC87093.1"/>
    </source>
</evidence>
<accession>A0A5B7IXY7</accession>
<proteinExistence type="predicted"/>
<gene>
    <name evidence="1" type="ORF">E2C01_081944</name>
</gene>
<protein>
    <submittedName>
        <fullName evidence="1">Uncharacterized protein</fullName>
    </submittedName>
</protein>
<sequence>MGGIGGRQFLSGWGTVFGGTGGTVAVRCGKGENTAGVVEVPVVGQEGWDRGGAPAEKEGFVAQALVWGGGAWRNTSLG</sequence>
<dbReference type="EMBL" id="VSRR010073489">
    <property type="protein sequence ID" value="MPC87093.1"/>
    <property type="molecule type" value="Genomic_DNA"/>
</dbReference>
<name>A0A5B7IXY7_PORTR</name>
<keyword evidence="2" id="KW-1185">Reference proteome</keyword>
<dbReference type="Proteomes" id="UP000324222">
    <property type="component" value="Unassembled WGS sequence"/>
</dbReference>
<comment type="caution">
    <text evidence="1">The sequence shown here is derived from an EMBL/GenBank/DDBJ whole genome shotgun (WGS) entry which is preliminary data.</text>
</comment>
<reference evidence="1 2" key="1">
    <citation type="submission" date="2019-05" db="EMBL/GenBank/DDBJ databases">
        <title>Another draft genome of Portunus trituberculatus and its Hox gene families provides insights of decapod evolution.</title>
        <authorList>
            <person name="Jeong J.-H."/>
            <person name="Song I."/>
            <person name="Kim S."/>
            <person name="Choi T."/>
            <person name="Kim D."/>
            <person name="Ryu S."/>
            <person name="Kim W."/>
        </authorList>
    </citation>
    <scope>NUCLEOTIDE SEQUENCE [LARGE SCALE GENOMIC DNA]</scope>
    <source>
        <tissue evidence="1">Muscle</tissue>
    </source>
</reference>